<organism evidence="1 2">
    <name type="scientific">Taxus chinensis</name>
    <name type="common">Chinese yew</name>
    <name type="synonym">Taxus wallichiana var. chinensis</name>
    <dbReference type="NCBI Taxonomy" id="29808"/>
    <lineage>
        <taxon>Eukaryota</taxon>
        <taxon>Viridiplantae</taxon>
        <taxon>Streptophyta</taxon>
        <taxon>Embryophyta</taxon>
        <taxon>Tracheophyta</taxon>
        <taxon>Spermatophyta</taxon>
        <taxon>Pinopsida</taxon>
        <taxon>Pinidae</taxon>
        <taxon>Conifers II</taxon>
        <taxon>Cupressales</taxon>
        <taxon>Taxaceae</taxon>
        <taxon>Taxus</taxon>
    </lineage>
</organism>
<name>A0AA38F327_TAXCH</name>
<dbReference type="Gene3D" id="2.40.70.10">
    <property type="entry name" value="Acid Proteases"/>
    <property type="match status" value="1"/>
</dbReference>
<dbReference type="Proteomes" id="UP000824469">
    <property type="component" value="Unassembled WGS sequence"/>
</dbReference>
<accession>A0AA38F327</accession>
<feature type="non-terminal residue" evidence="1">
    <location>
        <position position="110"/>
    </location>
</feature>
<dbReference type="InterPro" id="IPR021109">
    <property type="entry name" value="Peptidase_aspartic_dom_sf"/>
</dbReference>
<keyword evidence="2" id="KW-1185">Reference proteome</keyword>
<dbReference type="SUPFAM" id="SSF50630">
    <property type="entry name" value="Acid proteases"/>
    <property type="match status" value="1"/>
</dbReference>
<dbReference type="Pfam" id="PF13650">
    <property type="entry name" value="Asp_protease_2"/>
    <property type="match status" value="1"/>
</dbReference>
<dbReference type="CDD" id="cd00303">
    <property type="entry name" value="retropepsin_like"/>
    <property type="match status" value="1"/>
</dbReference>
<comment type="caution">
    <text evidence="1">The sequence shown here is derived from an EMBL/GenBank/DDBJ whole genome shotgun (WGS) entry which is preliminary data.</text>
</comment>
<sequence>MKVFAAMDTGTIHKQVYLVELSGSINGIDLVFLIDSGSNHIFISPKIVKNLNLFSRNINPISVEMADGRIVQKTRALVEDLGFQIDSFTSMESFHVLNLVQYDVILRNDL</sequence>
<evidence type="ECO:0000313" key="2">
    <source>
        <dbReference type="Proteomes" id="UP000824469"/>
    </source>
</evidence>
<proteinExistence type="predicted"/>
<evidence type="ECO:0000313" key="1">
    <source>
        <dbReference type="EMBL" id="KAH9290679.1"/>
    </source>
</evidence>
<dbReference type="AlphaFoldDB" id="A0AA38F327"/>
<dbReference type="EMBL" id="JAHRHJ020003813">
    <property type="protein sequence ID" value="KAH9290679.1"/>
    <property type="molecule type" value="Genomic_DNA"/>
</dbReference>
<protein>
    <submittedName>
        <fullName evidence="1">Uncharacterized protein</fullName>
    </submittedName>
</protein>
<gene>
    <name evidence="1" type="ORF">KI387_034796</name>
</gene>
<reference evidence="1 2" key="1">
    <citation type="journal article" date="2021" name="Nat. Plants">
        <title>The Taxus genome provides insights into paclitaxel biosynthesis.</title>
        <authorList>
            <person name="Xiong X."/>
            <person name="Gou J."/>
            <person name="Liao Q."/>
            <person name="Li Y."/>
            <person name="Zhou Q."/>
            <person name="Bi G."/>
            <person name="Li C."/>
            <person name="Du R."/>
            <person name="Wang X."/>
            <person name="Sun T."/>
            <person name="Guo L."/>
            <person name="Liang H."/>
            <person name="Lu P."/>
            <person name="Wu Y."/>
            <person name="Zhang Z."/>
            <person name="Ro D.K."/>
            <person name="Shang Y."/>
            <person name="Huang S."/>
            <person name="Yan J."/>
        </authorList>
    </citation>
    <scope>NUCLEOTIDE SEQUENCE [LARGE SCALE GENOMIC DNA]</scope>
    <source>
        <strain evidence="1">Ta-2019</strain>
    </source>
</reference>